<keyword evidence="1" id="KW-1133">Transmembrane helix</keyword>
<dbReference type="Proteomes" id="UP000198968">
    <property type="component" value="Unassembled WGS sequence"/>
</dbReference>
<feature type="transmembrane region" description="Helical" evidence="1">
    <location>
        <begin position="36"/>
        <end position="56"/>
    </location>
</feature>
<dbReference type="AlphaFoldDB" id="A0A1I4ZEC0"/>
<dbReference type="Pfam" id="PF19942">
    <property type="entry name" value="DUF6404"/>
    <property type="match status" value="1"/>
</dbReference>
<protein>
    <submittedName>
        <fullName evidence="2">Uncharacterized protein</fullName>
    </submittedName>
</protein>
<keyword evidence="3" id="KW-1185">Reference proteome</keyword>
<gene>
    <name evidence="2" type="ORF">SAMN05428971_1599</name>
</gene>
<reference evidence="3" key="1">
    <citation type="submission" date="2016-10" db="EMBL/GenBank/DDBJ databases">
        <authorList>
            <person name="Varghese N."/>
            <person name="Submissions S."/>
        </authorList>
    </citation>
    <scope>NUCLEOTIDE SEQUENCE [LARGE SCALE GENOMIC DNA]</scope>
    <source>
        <strain evidence="3">OV426</strain>
    </source>
</reference>
<evidence type="ECO:0000313" key="3">
    <source>
        <dbReference type="Proteomes" id="UP000198968"/>
    </source>
</evidence>
<feature type="transmembrane region" description="Helical" evidence="1">
    <location>
        <begin position="7"/>
        <end position="24"/>
    </location>
</feature>
<evidence type="ECO:0000313" key="2">
    <source>
        <dbReference type="EMBL" id="SFN48621.1"/>
    </source>
</evidence>
<keyword evidence="1" id="KW-0812">Transmembrane</keyword>
<dbReference type="EMBL" id="FOVG01000001">
    <property type="protein sequence ID" value="SFN48621.1"/>
    <property type="molecule type" value="Genomic_DNA"/>
</dbReference>
<dbReference type="GeneID" id="90521670"/>
<evidence type="ECO:0000256" key="1">
    <source>
        <dbReference type="SAM" id="Phobius"/>
    </source>
</evidence>
<sequence length="66" mass="7740">MNGIMKFVRGWLVFSVLWGVFMWFMSWHQQGKEPGLAILTSLYAGLIYQALITMVGRYRARRQQAE</sequence>
<organism evidence="2 3">
    <name type="scientific">Candidatus Pantoea varia</name>
    <dbReference type="NCBI Taxonomy" id="1881036"/>
    <lineage>
        <taxon>Bacteria</taxon>
        <taxon>Pseudomonadati</taxon>
        <taxon>Pseudomonadota</taxon>
        <taxon>Gammaproteobacteria</taxon>
        <taxon>Enterobacterales</taxon>
        <taxon>Erwiniaceae</taxon>
        <taxon>Pantoea</taxon>
    </lineage>
</organism>
<accession>A0A1I4ZEC0</accession>
<keyword evidence="1" id="KW-0472">Membrane</keyword>
<proteinExistence type="predicted"/>
<dbReference type="RefSeq" id="WP_003849972.1">
    <property type="nucleotide sequence ID" value="NZ_FOVG01000001.1"/>
</dbReference>
<name>A0A1I4ZEC0_9GAMM</name>
<dbReference type="OrthoDB" id="7870117at2"/>
<dbReference type="InterPro" id="IPR045644">
    <property type="entry name" value="DUF6404"/>
</dbReference>